<dbReference type="Pfam" id="PF25673">
    <property type="entry name" value="Terminase_7"/>
    <property type="match status" value="1"/>
</dbReference>
<evidence type="ECO:0000313" key="2">
    <source>
        <dbReference type="Proteomes" id="UP000248724"/>
    </source>
</evidence>
<dbReference type="Proteomes" id="UP000248724">
    <property type="component" value="Unassembled WGS sequence"/>
</dbReference>
<dbReference type="EMBL" id="QHBU01000153">
    <property type="protein sequence ID" value="PZR80381.1"/>
    <property type="molecule type" value="Genomic_DNA"/>
</dbReference>
<protein>
    <submittedName>
        <fullName evidence="1">Uncharacterized protein</fullName>
    </submittedName>
</protein>
<organism evidence="1 2">
    <name type="scientific">Candidatus Aeolococcus gillhamiae</name>
    <dbReference type="NCBI Taxonomy" id="3127015"/>
    <lineage>
        <taxon>Bacteria</taxon>
        <taxon>Bacillati</taxon>
        <taxon>Candidatus Dormiibacterota</taxon>
        <taxon>Candidatus Dormibacteria</taxon>
        <taxon>Candidatus Aeolococcales</taxon>
        <taxon>Candidatus Aeolococcaceae</taxon>
        <taxon>Candidatus Aeolococcus</taxon>
    </lineage>
</organism>
<evidence type="ECO:0000313" key="1">
    <source>
        <dbReference type="EMBL" id="PZR80381.1"/>
    </source>
</evidence>
<name>A0A2W6ARG5_9BACT</name>
<dbReference type="AlphaFoldDB" id="A0A2W6ARG5"/>
<accession>A0A2W6ARG5</accession>
<sequence>MQTVRAPATSPIKVLEPDPAWHPLIQRWFRSLTTSGQHVFYEDSDWALAAVMAERESKNLLSPRPSAQASALFLSVQSDLLTSEGARRRLRIELQRDQPEEPPSVAIMRNYRARLGGDHAASA</sequence>
<reference evidence="1 2" key="1">
    <citation type="journal article" date="2017" name="Nature">
        <title>Atmospheric trace gases support primary production in Antarctic desert surface soil.</title>
        <authorList>
            <person name="Ji M."/>
            <person name="Greening C."/>
            <person name="Vanwonterghem I."/>
            <person name="Carere C.R."/>
            <person name="Bay S.K."/>
            <person name="Steen J.A."/>
            <person name="Montgomery K."/>
            <person name="Lines T."/>
            <person name="Beardall J."/>
            <person name="van Dorst J."/>
            <person name="Snape I."/>
            <person name="Stott M.B."/>
            <person name="Hugenholtz P."/>
            <person name="Ferrari B.C."/>
        </authorList>
    </citation>
    <scope>NUCLEOTIDE SEQUENCE [LARGE SCALE GENOMIC DNA]</scope>
    <source>
        <strain evidence="1">RRmetagenome_bin12</strain>
    </source>
</reference>
<comment type="caution">
    <text evidence="1">The sequence shown here is derived from an EMBL/GenBank/DDBJ whole genome shotgun (WGS) entry which is preliminary data.</text>
</comment>
<gene>
    <name evidence="1" type="ORF">DLM65_08060</name>
</gene>
<proteinExistence type="predicted"/>
<dbReference type="InterPro" id="IPR057972">
    <property type="entry name" value="Terminase_7"/>
</dbReference>